<dbReference type="EMBL" id="JACTNZ010000011">
    <property type="protein sequence ID" value="KAG5526323.1"/>
    <property type="molecule type" value="Genomic_DNA"/>
</dbReference>
<feature type="compositionally biased region" description="Basic and acidic residues" evidence="1">
    <location>
        <begin position="25"/>
        <end position="51"/>
    </location>
</feature>
<reference evidence="2" key="1">
    <citation type="submission" date="2020-08" db="EMBL/GenBank/DDBJ databases">
        <title>Plant Genome Project.</title>
        <authorList>
            <person name="Zhang R.-G."/>
        </authorList>
    </citation>
    <scope>NUCLEOTIDE SEQUENCE</scope>
    <source>
        <strain evidence="2">WSP0</strain>
        <tissue evidence="2">Leaf</tissue>
    </source>
</reference>
<sequence>MHRQDPRKLIGSDRKGENGEGSQIRSERGEGRGKKKESPNRTGRGKPEKGGPIKTKRYSRSDRGRGDQKGEPISCDQRGEEHAWLIRPGCGRNYQKT</sequence>
<feature type="region of interest" description="Disordered" evidence="1">
    <location>
        <begin position="1"/>
        <end position="81"/>
    </location>
</feature>
<protein>
    <submittedName>
        <fullName evidence="2">Uncharacterized protein</fullName>
    </submittedName>
</protein>
<dbReference type="Proteomes" id="UP000823749">
    <property type="component" value="Chromosome 11"/>
</dbReference>
<evidence type="ECO:0000313" key="3">
    <source>
        <dbReference type="Proteomes" id="UP000823749"/>
    </source>
</evidence>
<feature type="compositionally biased region" description="Basic and acidic residues" evidence="1">
    <location>
        <begin position="59"/>
        <end position="70"/>
    </location>
</feature>
<evidence type="ECO:0000256" key="1">
    <source>
        <dbReference type="SAM" id="MobiDB-lite"/>
    </source>
</evidence>
<organism evidence="2 3">
    <name type="scientific">Rhododendron griersonianum</name>
    <dbReference type="NCBI Taxonomy" id="479676"/>
    <lineage>
        <taxon>Eukaryota</taxon>
        <taxon>Viridiplantae</taxon>
        <taxon>Streptophyta</taxon>
        <taxon>Embryophyta</taxon>
        <taxon>Tracheophyta</taxon>
        <taxon>Spermatophyta</taxon>
        <taxon>Magnoliopsida</taxon>
        <taxon>eudicotyledons</taxon>
        <taxon>Gunneridae</taxon>
        <taxon>Pentapetalae</taxon>
        <taxon>asterids</taxon>
        <taxon>Ericales</taxon>
        <taxon>Ericaceae</taxon>
        <taxon>Ericoideae</taxon>
        <taxon>Rhodoreae</taxon>
        <taxon>Rhododendron</taxon>
    </lineage>
</organism>
<dbReference type="AlphaFoldDB" id="A0AAV6ICU5"/>
<comment type="caution">
    <text evidence="2">The sequence shown here is derived from an EMBL/GenBank/DDBJ whole genome shotgun (WGS) entry which is preliminary data.</text>
</comment>
<accession>A0AAV6ICU5</accession>
<evidence type="ECO:0000313" key="2">
    <source>
        <dbReference type="EMBL" id="KAG5526323.1"/>
    </source>
</evidence>
<keyword evidence="3" id="KW-1185">Reference proteome</keyword>
<feature type="compositionally biased region" description="Basic and acidic residues" evidence="1">
    <location>
        <begin position="1"/>
        <end position="18"/>
    </location>
</feature>
<gene>
    <name evidence="2" type="ORF">RHGRI_032565</name>
</gene>
<proteinExistence type="predicted"/>
<name>A0AAV6ICU5_9ERIC</name>